<evidence type="ECO:0000256" key="2">
    <source>
        <dbReference type="ARBA" id="ARBA00022475"/>
    </source>
</evidence>
<dbReference type="EMBL" id="JAANNP010000001">
    <property type="protein sequence ID" value="NHC13123.1"/>
    <property type="molecule type" value="Genomic_DNA"/>
</dbReference>
<evidence type="ECO:0000256" key="5">
    <source>
        <dbReference type="ARBA" id="ARBA00023136"/>
    </source>
</evidence>
<keyword evidence="3 6" id="KW-0812">Transmembrane</keyword>
<evidence type="ECO:0000256" key="4">
    <source>
        <dbReference type="ARBA" id="ARBA00022989"/>
    </source>
</evidence>
<comment type="subcellular location">
    <subcellularLocation>
        <location evidence="1">Cell membrane</location>
        <topology evidence="1">Multi-pass membrane protein</topology>
    </subcellularLocation>
</comment>
<keyword evidence="8" id="KW-1185">Reference proteome</keyword>
<proteinExistence type="predicted"/>
<keyword evidence="2" id="KW-1003">Cell membrane</keyword>
<dbReference type="Pfam" id="PF03706">
    <property type="entry name" value="LPG_synthase_TM"/>
    <property type="match status" value="1"/>
</dbReference>
<accession>A0ABX0GQK7</accession>
<gene>
    <name evidence="7" type="ORF">G9H71_04935</name>
</gene>
<dbReference type="RefSeq" id="WP_166278639.1">
    <property type="nucleotide sequence ID" value="NZ_JAANNP010000001.1"/>
</dbReference>
<name>A0ABX0GQK7_9ACTN</name>
<sequence>MRALLGSRWVRVAFLAAVVAFAAYAVASQWGEVSESLAELAPLTLAGALLAVLVGLVGSMLAYRALLADMGSPLPVPAAARIFFVGQLGKYLPGSLWPVLAQMEMGRDAGVPRRRSASAIALTILVYLGAGLLVGAVALPFASDEAAGYRWVVLLAPLFLLLLHPGVLNPLLTRVLTLARREPPEQPLTGRGTMTAFAWSVVSWVAFGLHVELLAVDLGAPAGRTLPLAVGGFALAWCAGFLLIVAPAGAGAREVALVALLSPVLATHDGTAVALVSRLLMTAGDVVTAGAAALGWRAGRGASLDGAGAAAWEDGAGAPGHPRRQRER</sequence>
<comment type="caution">
    <text evidence="7">The sequence shown here is derived from an EMBL/GenBank/DDBJ whole genome shotgun (WGS) entry which is preliminary data.</text>
</comment>
<reference evidence="7 8" key="1">
    <citation type="submission" date="2020-03" db="EMBL/GenBank/DDBJ databases">
        <title>Two novel Motilibacter sp.</title>
        <authorList>
            <person name="Liu S."/>
        </authorList>
    </citation>
    <scope>NUCLEOTIDE SEQUENCE [LARGE SCALE GENOMIC DNA]</scope>
    <source>
        <strain evidence="7 8">E257</strain>
    </source>
</reference>
<feature type="transmembrane region" description="Helical" evidence="6">
    <location>
        <begin position="148"/>
        <end position="172"/>
    </location>
</feature>
<feature type="transmembrane region" description="Helical" evidence="6">
    <location>
        <begin position="193"/>
        <end position="216"/>
    </location>
</feature>
<evidence type="ECO:0000313" key="7">
    <source>
        <dbReference type="EMBL" id="NHC13123.1"/>
    </source>
</evidence>
<feature type="transmembrane region" description="Helical" evidence="6">
    <location>
        <begin position="119"/>
        <end position="142"/>
    </location>
</feature>
<feature type="transmembrane region" description="Helical" evidence="6">
    <location>
        <begin position="43"/>
        <end position="63"/>
    </location>
</feature>
<protein>
    <submittedName>
        <fullName evidence="7">Flippase-like domain-containing protein</fullName>
    </submittedName>
</protein>
<evidence type="ECO:0000256" key="6">
    <source>
        <dbReference type="SAM" id="Phobius"/>
    </source>
</evidence>
<keyword evidence="4 6" id="KW-1133">Transmembrane helix</keyword>
<organism evidence="7 8">
    <name type="scientific">Motilibacter deserti</name>
    <dbReference type="NCBI Taxonomy" id="2714956"/>
    <lineage>
        <taxon>Bacteria</taxon>
        <taxon>Bacillati</taxon>
        <taxon>Actinomycetota</taxon>
        <taxon>Actinomycetes</taxon>
        <taxon>Motilibacterales</taxon>
        <taxon>Motilibacteraceae</taxon>
        <taxon>Motilibacter</taxon>
    </lineage>
</organism>
<evidence type="ECO:0000313" key="8">
    <source>
        <dbReference type="Proteomes" id="UP000800981"/>
    </source>
</evidence>
<evidence type="ECO:0000256" key="3">
    <source>
        <dbReference type="ARBA" id="ARBA00022692"/>
    </source>
</evidence>
<keyword evidence="5 6" id="KW-0472">Membrane</keyword>
<evidence type="ECO:0000256" key="1">
    <source>
        <dbReference type="ARBA" id="ARBA00004651"/>
    </source>
</evidence>
<dbReference type="InterPro" id="IPR022791">
    <property type="entry name" value="L-PG_synthase/AglD"/>
</dbReference>
<feature type="transmembrane region" description="Helical" evidence="6">
    <location>
        <begin position="228"/>
        <end position="246"/>
    </location>
</feature>
<dbReference type="Proteomes" id="UP000800981">
    <property type="component" value="Unassembled WGS sequence"/>
</dbReference>